<comment type="caution">
    <text evidence="2">The sequence shown here is derived from an EMBL/GenBank/DDBJ whole genome shotgun (WGS) entry which is preliminary data.</text>
</comment>
<dbReference type="Proteomes" id="UP001278766">
    <property type="component" value="Unassembled WGS sequence"/>
</dbReference>
<reference evidence="2" key="1">
    <citation type="journal article" date="2023" name="Mol. Phylogenet. Evol.">
        <title>Genome-scale phylogeny and comparative genomics of the fungal order Sordariales.</title>
        <authorList>
            <person name="Hensen N."/>
            <person name="Bonometti L."/>
            <person name="Westerberg I."/>
            <person name="Brannstrom I.O."/>
            <person name="Guillou S."/>
            <person name="Cros-Aarteil S."/>
            <person name="Calhoun S."/>
            <person name="Haridas S."/>
            <person name="Kuo A."/>
            <person name="Mondo S."/>
            <person name="Pangilinan J."/>
            <person name="Riley R."/>
            <person name="LaButti K."/>
            <person name="Andreopoulos B."/>
            <person name="Lipzen A."/>
            <person name="Chen C."/>
            <person name="Yan M."/>
            <person name="Daum C."/>
            <person name="Ng V."/>
            <person name="Clum A."/>
            <person name="Steindorff A."/>
            <person name="Ohm R.A."/>
            <person name="Martin F."/>
            <person name="Silar P."/>
            <person name="Natvig D.O."/>
            <person name="Lalanne C."/>
            <person name="Gautier V."/>
            <person name="Ament-Velasquez S.L."/>
            <person name="Kruys A."/>
            <person name="Hutchinson M.I."/>
            <person name="Powell A.J."/>
            <person name="Barry K."/>
            <person name="Miller A.N."/>
            <person name="Grigoriev I.V."/>
            <person name="Debuchy R."/>
            <person name="Gladieux P."/>
            <person name="Hiltunen Thoren M."/>
            <person name="Johannesson H."/>
        </authorList>
    </citation>
    <scope>NUCLEOTIDE SEQUENCE</scope>
    <source>
        <strain evidence="2">CBS 168.71</strain>
    </source>
</reference>
<accession>A0AAE0LVI4</accession>
<name>A0AAE0LVI4_9PEZI</name>
<dbReference type="EMBL" id="JAUEPN010000002">
    <property type="protein sequence ID" value="KAK3299088.1"/>
    <property type="molecule type" value="Genomic_DNA"/>
</dbReference>
<dbReference type="RefSeq" id="XP_062662602.1">
    <property type="nucleotide sequence ID" value="XM_062808951.1"/>
</dbReference>
<dbReference type="AlphaFoldDB" id="A0AAE0LVI4"/>
<feature type="compositionally biased region" description="Polar residues" evidence="1">
    <location>
        <begin position="15"/>
        <end position="32"/>
    </location>
</feature>
<feature type="region of interest" description="Disordered" evidence="1">
    <location>
        <begin position="1"/>
        <end position="60"/>
    </location>
</feature>
<dbReference type="GeneID" id="87845899"/>
<sequence>MEHSAFPRAPPATGHVTTTNVRLQPSNSTAGHQSHFGRTRDPHGLPPPDASSSDNVGPSPAFHASGFNGFANSYTGPPSGSVVSAATLSHTLDEIKPVPATEPEHHEHDISGGAFGLLGQTNAHRDSGTDTIGTLLPPLSQFGILSQNSVANRAVTEVPSDRNTNLVRTDSAHGSGSLGVSGDGQLPANIVENPPNLDLWRQKLFELEKPLILTNEE</sequence>
<evidence type="ECO:0000256" key="1">
    <source>
        <dbReference type="SAM" id="MobiDB-lite"/>
    </source>
</evidence>
<protein>
    <submittedName>
        <fullName evidence="2">Uncharacterized protein</fullName>
    </submittedName>
</protein>
<keyword evidence="3" id="KW-1185">Reference proteome</keyword>
<proteinExistence type="predicted"/>
<organism evidence="2 3">
    <name type="scientific">Chaetomium fimeti</name>
    <dbReference type="NCBI Taxonomy" id="1854472"/>
    <lineage>
        <taxon>Eukaryota</taxon>
        <taxon>Fungi</taxon>
        <taxon>Dikarya</taxon>
        <taxon>Ascomycota</taxon>
        <taxon>Pezizomycotina</taxon>
        <taxon>Sordariomycetes</taxon>
        <taxon>Sordariomycetidae</taxon>
        <taxon>Sordariales</taxon>
        <taxon>Chaetomiaceae</taxon>
        <taxon>Chaetomium</taxon>
    </lineage>
</organism>
<gene>
    <name evidence="2" type="ORF">B0H64DRAFT_90781</name>
</gene>
<evidence type="ECO:0000313" key="3">
    <source>
        <dbReference type="Proteomes" id="UP001278766"/>
    </source>
</evidence>
<reference evidence="2" key="2">
    <citation type="submission" date="2023-06" db="EMBL/GenBank/DDBJ databases">
        <authorList>
            <consortium name="Lawrence Berkeley National Laboratory"/>
            <person name="Haridas S."/>
            <person name="Hensen N."/>
            <person name="Bonometti L."/>
            <person name="Westerberg I."/>
            <person name="Brannstrom I.O."/>
            <person name="Guillou S."/>
            <person name="Cros-Aarteil S."/>
            <person name="Calhoun S."/>
            <person name="Kuo A."/>
            <person name="Mondo S."/>
            <person name="Pangilinan J."/>
            <person name="Riley R."/>
            <person name="Labutti K."/>
            <person name="Andreopoulos B."/>
            <person name="Lipzen A."/>
            <person name="Chen C."/>
            <person name="Yanf M."/>
            <person name="Daum C."/>
            <person name="Ng V."/>
            <person name="Clum A."/>
            <person name="Steindorff A."/>
            <person name="Ohm R."/>
            <person name="Martin F."/>
            <person name="Silar P."/>
            <person name="Natvig D."/>
            <person name="Lalanne C."/>
            <person name="Gautier V."/>
            <person name="Ament-Velasquez S.L."/>
            <person name="Kruys A."/>
            <person name="Hutchinson M.I."/>
            <person name="Powell A.J."/>
            <person name="Barry K."/>
            <person name="Miller A.N."/>
            <person name="Grigoriev I.V."/>
            <person name="Debuchy R."/>
            <person name="Gladieux P."/>
            <person name="Thoren M.H."/>
            <person name="Johannesson H."/>
        </authorList>
    </citation>
    <scope>NUCLEOTIDE SEQUENCE</scope>
    <source>
        <strain evidence="2">CBS 168.71</strain>
    </source>
</reference>
<evidence type="ECO:0000313" key="2">
    <source>
        <dbReference type="EMBL" id="KAK3299088.1"/>
    </source>
</evidence>